<evidence type="ECO:0000256" key="6">
    <source>
        <dbReference type="ARBA" id="ARBA00022723"/>
    </source>
</evidence>
<sequence>MPPAADPRETALKSLTAWWADMGIEPDMPVSAPKPRPRVPEPAAKRSPPPAMQAAPATAAAARAAGFGEKAADEAEARKVAAKARTVAELKSAIESFDGSPLKRTARNTVFARGNPGSGLMIVGEAPGKDEDEQGEPFVGKSGQLLDRMFASIGLDRERDVYISNILNWRPPGNRNPTTEEIALALPFIERHIALVKPKLVVCVGGVSAQALLRASAGIMRLRGRWAEYSLKDQKFEPGEHIPALPIFHPAYLLRRPQEKKLAWRDLLMLQKRLEETG</sequence>
<keyword evidence="7" id="KW-0227">DNA damage</keyword>
<name>A0ABV6ZYJ0_9PROT</name>
<comment type="caution">
    <text evidence="14">The sequence shown here is derived from an EMBL/GenBank/DDBJ whole genome shotgun (WGS) entry which is preliminary data.</text>
</comment>
<accession>A0ABV6ZYJ0</accession>
<reference evidence="15" key="1">
    <citation type="journal article" date="2019" name="Int. J. Syst. Evol. Microbiol.">
        <title>The Global Catalogue of Microorganisms (GCM) 10K type strain sequencing project: providing services to taxonomists for standard genome sequencing and annotation.</title>
        <authorList>
            <consortium name="The Broad Institute Genomics Platform"/>
            <consortium name="The Broad Institute Genome Sequencing Center for Infectious Disease"/>
            <person name="Wu L."/>
            <person name="Ma J."/>
        </authorList>
    </citation>
    <scope>NUCLEOTIDE SEQUENCE [LARGE SCALE GENOMIC DNA]</scope>
    <source>
        <strain evidence="15">KCTC 52487</strain>
    </source>
</reference>
<dbReference type="Proteomes" id="UP001595379">
    <property type="component" value="Unassembled WGS sequence"/>
</dbReference>
<evidence type="ECO:0000256" key="2">
    <source>
        <dbReference type="ARBA" id="ARBA00006521"/>
    </source>
</evidence>
<evidence type="ECO:0000256" key="7">
    <source>
        <dbReference type="ARBA" id="ARBA00022763"/>
    </source>
</evidence>
<dbReference type="Gene3D" id="3.40.470.10">
    <property type="entry name" value="Uracil-DNA glycosylase-like domain"/>
    <property type="match status" value="1"/>
</dbReference>
<evidence type="ECO:0000256" key="4">
    <source>
        <dbReference type="ARBA" id="ARBA00019403"/>
    </source>
</evidence>
<dbReference type="SMART" id="SM00987">
    <property type="entry name" value="UreE_C"/>
    <property type="match status" value="1"/>
</dbReference>
<evidence type="ECO:0000256" key="5">
    <source>
        <dbReference type="ARBA" id="ARBA00022485"/>
    </source>
</evidence>
<keyword evidence="5" id="KW-0004">4Fe-4S</keyword>
<evidence type="ECO:0000256" key="3">
    <source>
        <dbReference type="ARBA" id="ARBA00012030"/>
    </source>
</evidence>
<evidence type="ECO:0000256" key="1">
    <source>
        <dbReference type="ARBA" id="ARBA00001400"/>
    </source>
</evidence>
<dbReference type="CDD" id="cd10030">
    <property type="entry name" value="UDG-F4_TTUDGA_SPO1dp_like"/>
    <property type="match status" value="1"/>
</dbReference>
<protein>
    <recommendedName>
        <fullName evidence="4">Type-4 uracil-DNA glycosylase</fullName>
        <ecNumber evidence="3">3.2.2.27</ecNumber>
    </recommendedName>
</protein>
<evidence type="ECO:0000256" key="12">
    <source>
        <dbReference type="SAM" id="MobiDB-lite"/>
    </source>
</evidence>
<keyword evidence="8" id="KW-0378">Hydrolase</keyword>
<evidence type="ECO:0000256" key="11">
    <source>
        <dbReference type="ARBA" id="ARBA00023204"/>
    </source>
</evidence>
<keyword evidence="15" id="KW-1185">Reference proteome</keyword>
<keyword evidence="6" id="KW-0479">Metal-binding</keyword>
<gene>
    <name evidence="14" type="ORF">ACFOOR_10680</name>
</gene>
<keyword evidence="11" id="KW-0234">DNA repair</keyword>
<keyword evidence="10" id="KW-0411">Iron-sulfur</keyword>
<proteinExistence type="inferred from homology"/>
<dbReference type="SUPFAM" id="SSF52141">
    <property type="entry name" value="Uracil-DNA glycosylase-like"/>
    <property type="match status" value="1"/>
</dbReference>
<dbReference type="InterPro" id="IPR036895">
    <property type="entry name" value="Uracil-DNA_glycosylase-like_sf"/>
</dbReference>
<dbReference type="PANTHER" id="PTHR33693:SF1">
    <property type="entry name" value="TYPE-4 URACIL-DNA GLYCOSYLASE"/>
    <property type="match status" value="1"/>
</dbReference>
<dbReference type="RefSeq" id="WP_343164355.1">
    <property type="nucleotide sequence ID" value="NZ_JBHRSV010000019.1"/>
</dbReference>
<dbReference type="PANTHER" id="PTHR33693">
    <property type="entry name" value="TYPE-5 URACIL-DNA GLYCOSYLASE"/>
    <property type="match status" value="1"/>
</dbReference>
<dbReference type="EC" id="3.2.2.27" evidence="3"/>
<dbReference type="InterPro" id="IPR005122">
    <property type="entry name" value="Uracil-DNA_glycosylase-like"/>
</dbReference>
<keyword evidence="9" id="KW-0408">Iron</keyword>
<dbReference type="NCBIfam" id="TIGR00758">
    <property type="entry name" value="UDG_fam4"/>
    <property type="match status" value="1"/>
</dbReference>
<evidence type="ECO:0000313" key="15">
    <source>
        <dbReference type="Proteomes" id="UP001595379"/>
    </source>
</evidence>
<dbReference type="SMART" id="SM00986">
    <property type="entry name" value="UDG"/>
    <property type="match status" value="1"/>
</dbReference>
<feature type="domain" description="Uracil-DNA glycosylase-like" evidence="13">
    <location>
        <begin position="111"/>
        <end position="268"/>
    </location>
</feature>
<evidence type="ECO:0000256" key="10">
    <source>
        <dbReference type="ARBA" id="ARBA00023014"/>
    </source>
</evidence>
<evidence type="ECO:0000259" key="13">
    <source>
        <dbReference type="SMART" id="SM00986"/>
    </source>
</evidence>
<organism evidence="14 15">
    <name type="scientific">Hyphobacterium vulgare</name>
    <dbReference type="NCBI Taxonomy" id="1736751"/>
    <lineage>
        <taxon>Bacteria</taxon>
        <taxon>Pseudomonadati</taxon>
        <taxon>Pseudomonadota</taxon>
        <taxon>Alphaproteobacteria</taxon>
        <taxon>Maricaulales</taxon>
        <taxon>Maricaulaceae</taxon>
        <taxon>Hyphobacterium</taxon>
    </lineage>
</organism>
<comment type="catalytic activity">
    <reaction evidence="1">
        <text>Hydrolyzes single-stranded DNA or mismatched double-stranded DNA and polynucleotides, releasing free uracil.</text>
        <dbReference type="EC" id="3.2.2.27"/>
    </reaction>
</comment>
<dbReference type="Pfam" id="PF03167">
    <property type="entry name" value="UDG"/>
    <property type="match status" value="1"/>
</dbReference>
<evidence type="ECO:0000313" key="14">
    <source>
        <dbReference type="EMBL" id="MFC2926571.1"/>
    </source>
</evidence>
<dbReference type="InterPro" id="IPR005273">
    <property type="entry name" value="Ura-DNA_glyco_family4"/>
</dbReference>
<dbReference type="InterPro" id="IPR051536">
    <property type="entry name" value="UDG_Type-4/5"/>
</dbReference>
<evidence type="ECO:0000256" key="9">
    <source>
        <dbReference type="ARBA" id="ARBA00023004"/>
    </source>
</evidence>
<evidence type="ECO:0000256" key="8">
    <source>
        <dbReference type="ARBA" id="ARBA00022801"/>
    </source>
</evidence>
<comment type="similarity">
    <text evidence="2">Belongs to the uracil-DNA glycosylase (UDG) superfamily. Type 4 (UDGa) family.</text>
</comment>
<feature type="region of interest" description="Disordered" evidence="12">
    <location>
        <begin position="25"/>
        <end position="60"/>
    </location>
</feature>
<dbReference type="EMBL" id="JBHRSV010000019">
    <property type="protein sequence ID" value="MFC2926571.1"/>
    <property type="molecule type" value="Genomic_DNA"/>
</dbReference>